<dbReference type="HOGENOM" id="CLU_1343453_0_0_1"/>
<dbReference type="InParanoid" id="H2AM50"/>
<accession>H2AM50</accession>
<dbReference type="Proteomes" id="UP000005220">
    <property type="component" value="Chromosome 1"/>
</dbReference>
<dbReference type="KEGG" id="kaf:KAFR_0A00120"/>
<protein>
    <recommendedName>
        <fullName evidence="4">Flo11 domain-containing protein</fullName>
    </recommendedName>
</protein>
<dbReference type="EMBL" id="HE650821">
    <property type="protein sequence ID" value="CCF55450.1"/>
    <property type="molecule type" value="Genomic_DNA"/>
</dbReference>
<keyword evidence="3" id="KW-1185">Reference proteome</keyword>
<sequence>MCFLALFFLIQVVFCELTFPDTSGDLPSSTADCSEGSFMITHEGFAYWDGDLPTDVADNLTNALNDMFGVTFDNEIKQIYKLSESGYVIGVFGGIQVDSSITNILTIVSTPIVYENGINNYFYLESHTGDLKATYGFIVAREEYDAYVDEAVKTWSMGRSYDFYTSTQSIGNVNVCQRLAEEAYSPVNSAEFGECISIFYDSSKTIEEQTGLTDDLLYVYNNGTVSFNDGDKVCISIGTASE</sequence>
<feature type="signal peptide" evidence="1">
    <location>
        <begin position="1"/>
        <end position="15"/>
    </location>
</feature>
<keyword evidence="1" id="KW-0732">Signal</keyword>
<name>H2AM50_KAZAF</name>
<dbReference type="AlphaFoldDB" id="H2AM50"/>
<evidence type="ECO:0000256" key="1">
    <source>
        <dbReference type="SAM" id="SignalP"/>
    </source>
</evidence>
<dbReference type="GeneID" id="13886185"/>
<proteinExistence type="predicted"/>
<evidence type="ECO:0008006" key="4">
    <source>
        <dbReference type="Google" id="ProtNLM"/>
    </source>
</evidence>
<evidence type="ECO:0000313" key="3">
    <source>
        <dbReference type="Proteomes" id="UP000005220"/>
    </source>
</evidence>
<feature type="chain" id="PRO_5012022789" description="Flo11 domain-containing protein" evidence="1">
    <location>
        <begin position="16"/>
        <end position="242"/>
    </location>
</feature>
<dbReference type="RefSeq" id="XP_003954585.1">
    <property type="nucleotide sequence ID" value="XM_003954536.1"/>
</dbReference>
<organism evidence="2 3">
    <name type="scientific">Kazachstania africana (strain ATCC 22294 / BCRC 22015 / CBS 2517 / CECT 1963 / NBRC 1671 / NRRL Y-8276)</name>
    <name type="common">Yeast</name>
    <name type="synonym">Kluyveromyces africanus</name>
    <dbReference type="NCBI Taxonomy" id="1071382"/>
    <lineage>
        <taxon>Eukaryota</taxon>
        <taxon>Fungi</taxon>
        <taxon>Dikarya</taxon>
        <taxon>Ascomycota</taxon>
        <taxon>Saccharomycotina</taxon>
        <taxon>Saccharomycetes</taxon>
        <taxon>Saccharomycetales</taxon>
        <taxon>Saccharomycetaceae</taxon>
        <taxon>Kazachstania</taxon>
    </lineage>
</organism>
<reference evidence="2 3" key="1">
    <citation type="journal article" date="2011" name="Proc. Natl. Acad. Sci. U.S.A.">
        <title>Evolutionary erosion of yeast sex chromosomes by mating-type switching accidents.</title>
        <authorList>
            <person name="Gordon J.L."/>
            <person name="Armisen D."/>
            <person name="Proux-Wera E."/>
            <person name="Oheigeartaigh S.S."/>
            <person name="Byrne K.P."/>
            <person name="Wolfe K.H."/>
        </authorList>
    </citation>
    <scope>NUCLEOTIDE SEQUENCE [LARGE SCALE GENOMIC DNA]</scope>
    <source>
        <strain evidence="3">ATCC 22294 / BCRC 22015 / CBS 2517 / CECT 1963 / NBRC 1671 / NRRL Y-8276</strain>
    </source>
</reference>
<evidence type="ECO:0000313" key="2">
    <source>
        <dbReference type="EMBL" id="CCF55450.1"/>
    </source>
</evidence>
<gene>
    <name evidence="2" type="primary">KAFR0A00120</name>
    <name evidence="2" type="ORF">KAFR_0A00120</name>
</gene>